<reference evidence="2" key="1">
    <citation type="submission" date="2019-01" db="EMBL/GenBank/DDBJ databases">
        <title>Genomic signatures and co-occurrence patterns of the ultra-small Saccharimodia (Patescibacteria phylum) suggest a symbiotic lifestyle.</title>
        <authorList>
            <person name="Lemos L."/>
            <person name="Medeiros J."/>
            <person name="Andreote F."/>
            <person name="Fernandes G."/>
            <person name="Varani A."/>
            <person name="Oliveira G."/>
            <person name="Pylro V."/>
        </authorList>
    </citation>
    <scope>NUCLEOTIDE SEQUENCE [LARGE SCALE GENOMIC DNA]</scope>
    <source>
        <strain evidence="2">AMD01</strain>
    </source>
</reference>
<comment type="caution">
    <text evidence="2">The sequence shown here is derived from an EMBL/GenBank/DDBJ whole genome shotgun (WGS) entry which is preliminary data.</text>
</comment>
<dbReference type="Proteomes" id="UP000289269">
    <property type="component" value="Unassembled WGS sequence"/>
</dbReference>
<dbReference type="EMBL" id="SCKW01000031">
    <property type="protein sequence ID" value="RWZ78122.1"/>
    <property type="molecule type" value="Genomic_DNA"/>
</dbReference>
<sequence>MHTENEIKVLGIDLKKAEEKLLDLGFKRTEEITYRRYVYDVVPVNPNAWIRLRTNGKKTTLTFKESLKDSVDGMKEIEVIVDNFDETNEFLKAIGHEPRNYQENSRVNFEGMNCTISLDSWPQIPPYMEIEADNADDVNKCLEALSELVTSDTTSLSTEEVYKRYGIDLSSIKELRFDKVAA</sequence>
<dbReference type="PROSITE" id="PS51707">
    <property type="entry name" value="CYTH"/>
    <property type="match status" value="1"/>
</dbReference>
<organism evidence="2 3">
    <name type="scientific">Candidatus Chaera renei</name>
    <dbReference type="NCBI Taxonomy" id="2506947"/>
    <lineage>
        <taxon>Bacteria</taxon>
        <taxon>Candidatus Saccharimonadota</taxon>
        <taxon>Candidatus Saccharimonadia</taxon>
        <taxon>Candidatus Saccharimonadales</taxon>
        <taxon>Candidatus Saccharimonadaceae</taxon>
        <taxon>Candidatus Chaera</taxon>
    </lineage>
</organism>
<dbReference type="InterPro" id="IPR023577">
    <property type="entry name" value="CYTH_domain"/>
</dbReference>
<keyword evidence="3" id="KW-1185">Reference proteome</keyword>
<dbReference type="SUPFAM" id="SSF55154">
    <property type="entry name" value="CYTH-like phosphatases"/>
    <property type="match status" value="1"/>
</dbReference>
<feature type="domain" description="CYTH" evidence="1">
    <location>
        <begin position="2"/>
        <end position="172"/>
    </location>
</feature>
<evidence type="ECO:0000313" key="3">
    <source>
        <dbReference type="Proteomes" id="UP000289269"/>
    </source>
</evidence>
<name>A0A4Q0AG59_9BACT</name>
<dbReference type="AlphaFoldDB" id="A0A4Q0AG59"/>
<dbReference type="InterPro" id="IPR033469">
    <property type="entry name" value="CYTH-like_dom_sf"/>
</dbReference>
<dbReference type="Pfam" id="PF01928">
    <property type="entry name" value="CYTH"/>
    <property type="match status" value="1"/>
</dbReference>
<accession>A0A4Q0AG59</accession>
<gene>
    <name evidence="2" type="ORF">EOT04_02835</name>
</gene>
<protein>
    <submittedName>
        <fullName evidence="2">CYTH domain-containing protein</fullName>
    </submittedName>
</protein>
<proteinExistence type="predicted"/>
<dbReference type="Gene3D" id="2.40.320.10">
    <property type="entry name" value="Hypothetical Protein Pfu-838710-001"/>
    <property type="match status" value="1"/>
</dbReference>
<evidence type="ECO:0000259" key="1">
    <source>
        <dbReference type="PROSITE" id="PS51707"/>
    </source>
</evidence>
<evidence type="ECO:0000313" key="2">
    <source>
        <dbReference type="EMBL" id="RWZ78122.1"/>
    </source>
</evidence>